<feature type="region of interest" description="Disordered" evidence="1">
    <location>
        <begin position="68"/>
        <end position="126"/>
    </location>
</feature>
<accession>A0AA96DYX3</accession>
<protein>
    <submittedName>
        <fullName evidence="4">Uncharacterized protein</fullName>
    </submittedName>
</protein>
<feature type="compositionally biased region" description="Low complexity" evidence="1">
    <location>
        <begin position="79"/>
        <end position="109"/>
    </location>
</feature>
<organism evidence="4">
    <name type="scientific">Arcobacter sp. AZ-2023</name>
    <dbReference type="NCBI Taxonomy" id="3074453"/>
    <lineage>
        <taxon>Bacteria</taxon>
        <taxon>Pseudomonadati</taxon>
        <taxon>Campylobacterota</taxon>
        <taxon>Epsilonproteobacteria</taxon>
        <taxon>Campylobacterales</taxon>
        <taxon>Arcobacteraceae</taxon>
        <taxon>Arcobacter</taxon>
    </lineage>
</organism>
<dbReference type="EMBL" id="CP134842">
    <property type="protein sequence ID" value="WNL36755.1"/>
    <property type="molecule type" value="Genomic_DNA"/>
</dbReference>
<dbReference type="AlphaFoldDB" id="A0AA96DYX3"/>
<evidence type="ECO:0000313" key="3">
    <source>
        <dbReference type="EMBL" id="WNL36755.1"/>
    </source>
</evidence>
<evidence type="ECO:0000256" key="1">
    <source>
        <dbReference type="SAM" id="MobiDB-lite"/>
    </source>
</evidence>
<gene>
    <name evidence="3" type="ORF">RMQ66_02915</name>
    <name evidence="4" type="ORF">RMQ66_11150</name>
</gene>
<name>A0AA96DYX3_9BACT</name>
<keyword evidence="2" id="KW-0472">Membrane</keyword>
<keyword evidence="2" id="KW-1133">Transmembrane helix</keyword>
<evidence type="ECO:0000313" key="4">
    <source>
        <dbReference type="EMBL" id="WNL37356.1"/>
    </source>
</evidence>
<reference evidence="4" key="1">
    <citation type="submission" date="2023-09" db="EMBL/GenBank/DDBJ databases">
        <title>Arcobacter tbilisiensis sp. nov. isolated from chicken meat in Tbilisi, Georgia.</title>
        <authorList>
            <person name="Matthias R."/>
            <person name="Zautner A.E."/>
        </authorList>
    </citation>
    <scope>NUCLEOTIDE SEQUENCE</scope>
    <source>
        <strain evidence="4">LEO 65</strain>
        <plasmid evidence="4">p82_LEO_65</plasmid>
    </source>
</reference>
<dbReference type="EMBL" id="CP134843">
    <property type="protein sequence ID" value="WNL37356.1"/>
    <property type="molecule type" value="Genomic_DNA"/>
</dbReference>
<evidence type="ECO:0000256" key="2">
    <source>
        <dbReference type="SAM" id="Phobius"/>
    </source>
</evidence>
<sequence>MELVILSMVIIFILLFFLYNKEINYIKKNERAEEKEDNICAPTNYNPANGAPMIGCLDIYGNPYGVSGTEDNHNDLSHNNTSNDNSYNSSYDDTSYNSSYNNDSSNNSLYDDDYYKTSYDNDNNSY</sequence>
<keyword evidence="4" id="KW-0614">Plasmid</keyword>
<geneLocation type="plasmid" evidence="4">
    <name>p82_LEO_65</name>
</geneLocation>
<proteinExistence type="predicted"/>
<feature type="transmembrane region" description="Helical" evidence="2">
    <location>
        <begin position="6"/>
        <end position="23"/>
    </location>
</feature>
<keyword evidence="2" id="KW-0812">Transmembrane</keyword>